<feature type="transmembrane region" description="Helical" evidence="1">
    <location>
        <begin position="67"/>
        <end position="86"/>
    </location>
</feature>
<name>X0ZCG9_9ZZZZ</name>
<keyword evidence="1" id="KW-0472">Membrane</keyword>
<evidence type="ECO:0000256" key="1">
    <source>
        <dbReference type="SAM" id="Phobius"/>
    </source>
</evidence>
<protein>
    <submittedName>
        <fullName evidence="2">Uncharacterized protein</fullName>
    </submittedName>
</protein>
<organism evidence="2">
    <name type="scientific">marine sediment metagenome</name>
    <dbReference type="NCBI Taxonomy" id="412755"/>
    <lineage>
        <taxon>unclassified sequences</taxon>
        <taxon>metagenomes</taxon>
        <taxon>ecological metagenomes</taxon>
    </lineage>
</organism>
<sequence length="92" mass="9475">MSGRQGGIMALVVAVVIGLVSVYATQQVGILIGDRFTTSEALSINATLNPEGAAAQIAVNTGFYQNITFVDLAVFAVVAGLVLLGLRSFGVF</sequence>
<reference evidence="2" key="1">
    <citation type="journal article" date="2014" name="Front. Microbiol.">
        <title>High frequency of phylogenetically diverse reductive dehalogenase-homologous genes in deep subseafloor sedimentary metagenomes.</title>
        <authorList>
            <person name="Kawai M."/>
            <person name="Futagami T."/>
            <person name="Toyoda A."/>
            <person name="Takaki Y."/>
            <person name="Nishi S."/>
            <person name="Hori S."/>
            <person name="Arai W."/>
            <person name="Tsubouchi T."/>
            <person name="Morono Y."/>
            <person name="Uchiyama I."/>
            <person name="Ito T."/>
            <person name="Fujiyama A."/>
            <person name="Inagaki F."/>
            <person name="Takami H."/>
        </authorList>
    </citation>
    <scope>NUCLEOTIDE SEQUENCE</scope>
    <source>
        <strain evidence="2">Expedition CK06-06</strain>
    </source>
</reference>
<proteinExistence type="predicted"/>
<evidence type="ECO:0000313" key="2">
    <source>
        <dbReference type="EMBL" id="GAG67325.1"/>
    </source>
</evidence>
<dbReference type="AlphaFoldDB" id="X0ZCG9"/>
<gene>
    <name evidence="2" type="ORF">S01H4_20780</name>
</gene>
<dbReference type="EMBL" id="BART01009373">
    <property type="protein sequence ID" value="GAG67325.1"/>
    <property type="molecule type" value="Genomic_DNA"/>
</dbReference>
<comment type="caution">
    <text evidence="2">The sequence shown here is derived from an EMBL/GenBank/DDBJ whole genome shotgun (WGS) entry which is preliminary data.</text>
</comment>
<accession>X0ZCG9</accession>
<keyword evidence="1" id="KW-1133">Transmembrane helix</keyword>
<keyword evidence="1" id="KW-0812">Transmembrane</keyword>